<dbReference type="RefSeq" id="WP_153232917.1">
    <property type="nucleotide sequence ID" value="NZ_WINI01000001.1"/>
</dbReference>
<keyword evidence="5 8" id="KW-1133">Transmembrane helix</keyword>
<evidence type="ECO:0000256" key="4">
    <source>
        <dbReference type="ARBA" id="ARBA00022692"/>
    </source>
</evidence>
<feature type="domain" description="Ancillary SecYEG translocon subunit/Cell division coordinator CpoB TPR" evidence="9">
    <location>
        <begin position="16"/>
        <end position="208"/>
    </location>
</feature>
<keyword evidence="3" id="KW-1003">Cell membrane</keyword>
<dbReference type="PANTHER" id="PTHR38035:SF1">
    <property type="entry name" value="ANCILLARY SECYEG TRANSLOCON SUBUNIT"/>
    <property type="match status" value="1"/>
</dbReference>
<proteinExistence type="predicted"/>
<evidence type="ECO:0000259" key="9">
    <source>
        <dbReference type="Pfam" id="PF09976"/>
    </source>
</evidence>
<keyword evidence="11" id="KW-1185">Reference proteome</keyword>
<evidence type="ECO:0000256" key="6">
    <source>
        <dbReference type="ARBA" id="ARBA00023136"/>
    </source>
</evidence>
<dbReference type="PANTHER" id="PTHR38035">
    <property type="entry name" value="UPF0070 PROTEIN YFGM"/>
    <property type="match status" value="1"/>
</dbReference>
<keyword evidence="6 8" id="KW-0472">Membrane</keyword>
<gene>
    <name evidence="10" type="ORF">GEV47_01310</name>
</gene>
<dbReference type="PIRSF" id="PIRSF006170">
    <property type="entry name" value="YfgM"/>
    <property type="match status" value="1"/>
</dbReference>
<accession>A0A843YNG7</accession>
<dbReference type="Proteomes" id="UP000451565">
    <property type="component" value="Unassembled WGS sequence"/>
</dbReference>
<evidence type="ECO:0000256" key="7">
    <source>
        <dbReference type="ARBA" id="ARBA00023186"/>
    </source>
</evidence>
<evidence type="ECO:0000256" key="2">
    <source>
        <dbReference type="ARBA" id="ARBA00004236"/>
    </source>
</evidence>
<dbReference type="InterPro" id="IPR018704">
    <property type="entry name" value="SecYEG/CpoB_TPR"/>
</dbReference>
<name>A0A843YNG7_9BURK</name>
<comment type="caution">
    <text evidence="10">The sequence shown here is derived from an EMBL/GenBank/DDBJ whole genome shotgun (WGS) entry which is preliminary data.</text>
</comment>
<dbReference type="GO" id="GO:0005886">
    <property type="term" value="C:plasma membrane"/>
    <property type="evidence" value="ECO:0007669"/>
    <property type="project" value="UniProtKB-SubCell"/>
</dbReference>
<comment type="subcellular location">
    <subcellularLocation>
        <location evidence="2">Cell membrane</location>
    </subcellularLocation>
    <subcellularLocation>
        <location evidence="1">Membrane</location>
        <topology evidence="1">Single-pass membrane protein</topology>
    </subcellularLocation>
</comment>
<keyword evidence="4 8" id="KW-0812">Transmembrane</keyword>
<evidence type="ECO:0000256" key="8">
    <source>
        <dbReference type="SAM" id="Phobius"/>
    </source>
</evidence>
<dbReference type="OrthoDB" id="8521102at2"/>
<organism evidence="10 11">
    <name type="scientific">Glaciimonas soli</name>
    <dbReference type="NCBI Taxonomy" id="2590999"/>
    <lineage>
        <taxon>Bacteria</taxon>
        <taxon>Pseudomonadati</taxon>
        <taxon>Pseudomonadota</taxon>
        <taxon>Betaproteobacteria</taxon>
        <taxon>Burkholderiales</taxon>
        <taxon>Oxalobacteraceae</taxon>
        <taxon>Glaciimonas</taxon>
    </lineage>
</organism>
<evidence type="ECO:0000313" key="11">
    <source>
        <dbReference type="Proteomes" id="UP000451565"/>
    </source>
</evidence>
<dbReference type="Pfam" id="PF09976">
    <property type="entry name" value="TPR_21"/>
    <property type="match status" value="1"/>
</dbReference>
<evidence type="ECO:0000256" key="1">
    <source>
        <dbReference type="ARBA" id="ARBA00004167"/>
    </source>
</evidence>
<dbReference type="AlphaFoldDB" id="A0A843YNG7"/>
<evidence type="ECO:0000256" key="5">
    <source>
        <dbReference type="ARBA" id="ARBA00022989"/>
    </source>
</evidence>
<protein>
    <submittedName>
        <fullName evidence="10">Tetratricopeptide repeat protein</fullName>
    </submittedName>
</protein>
<reference evidence="10 11" key="1">
    <citation type="submission" date="2019-10" db="EMBL/GenBank/DDBJ databases">
        <title>Glaciimonas soli sp. nov., a psychrophilic bacterium isolated from the forest soil of a high elevation mountain in Taiwan.</title>
        <authorList>
            <person name="Wang L.-T."/>
            <person name="Shieh W.Y."/>
        </authorList>
    </citation>
    <scope>NUCLEOTIDE SEQUENCE [LARGE SCALE GENOMIC DNA]</scope>
    <source>
        <strain evidence="10 11">GS1</strain>
    </source>
</reference>
<sequence length="216" mass="23637">MAYDHEEQEQLATLQEWWKKNGNVMTWVLIAALAAYAGWTGWKYYQNNQAVQASQLYDELGKAVTAKDNVRVLRAATDMEQKFGGTTYAQMAALAAAKATFDANDLTNTKAQLQWVIDHGRDLEYKTLAKIRLAGVLLDEKAYDKGLEVLGGDVAPEFDSALADRKGDILVAQNKIDEARAAYQLALDKADPGNPSRQLIQIKLDAIGGSATKAAA</sequence>
<dbReference type="GO" id="GO:0044877">
    <property type="term" value="F:protein-containing complex binding"/>
    <property type="evidence" value="ECO:0007669"/>
    <property type="project" value="InterPro"/>
</dbReference>
<evidence type="ECO:0000313" key="10">
    <source>
        <dbReference type="EMBL" id="MQQ99323.1"/>
    </source>
</evidence>
<dbReference type="InterPro" id="IPR026039">
    <property type="entry name" value="YfgM"/>
</dbReference>
<dbReference type="EMBL" id="WINI01000001">
    <property type="protein sequence ID" value="MQQ99323.1"/>
    <property type="molecule type" value="Genomic_DNA"/>
</dbReference>
<evidence type="ECO:0000256" key="3">
    <source>
        <dbReference type="ARBA" id="ARBA00022475"/>
    </source>
</evidence>
<keyword evidence="7" id="KW-0143">Chaperone</keyword>
<feature type="transmembrane region" description="Helical" evidence="8">
    <location>
        <begin position="24"/>
        <end position="42"/>
    </location>
</feature>